<comment type="function">
    <text evidence="7">Part of the ABC transporter complex PotABCD involved in spermidine/putrescine import. Responsible for energy coupling to the transport system.</text>
</comment>
<dbReference type="Proteomes" id="UP000520876">
    <property type="component" value="Unassembled WGS sequence"/>
</dbReference>
<evidence type="ECO:0000256" key="6">
    <source>
        <dbReference type="ARBA" id="ARBA00023136"/>
    </source>
</evidence>
<dbReference type="EC" id="7.6.2.11" evidence="7"/>
<name>A0A7Z0N496_9GAMM</name>
<keyword evidence="10" id="KW-1185">Reference proteome</keyword>
<proteinExistence type="inferred from homology"/>
<dbReference type="PROSITE" id="PS00211">
    <property type="entry name" value="ABC_TRANSPORTER_1"/>
    <property type="match status" value="1"/>
</dbReference>
<dbReference type="InterPro" id="IPR008995">
    <property type="entry name" value="Mo/tungstate-bd_C_term_dom"/>
</dbReference>
<dbReference type="InterPro" id="IPR003439">
    <property type="entry name" value="ABC_transporter-like_ATP-bd"/>
</dbReference>
<evidence type="ECO:0000313" key="10">
    <source>
        <dbReference type="Proteomes" id="UP000520876"/>
    </source>
</evidence>
<keyword evidence="5 7" id="KW-1278">Translocase</keyword>
<dbReference type="InterPro" id="IPR013611">
    <property type="entry name" value="Transp-assoc_OB_typ2"/>
</dbReference>
<keyword evidence="6 7" id="KW-0472">Membrane</keyword>
<dbReference type="GO" id="GO:0015697">
    <property type="term" value="P:quaternary ammonium group transport"/>
    <property type="evidence" value="ECO:0007669"/>
    <property type="project" value="UniProtKB-ARBA"/>
</dbReference>
<reference evidence="9 10" key="1">
    <citation type="submission" date="2020-07" db="EMBL/GenBank/DDBJ databases">
        <title>Halomonas sp. QX-2 draft genome sequence.</title>
        <authorList>
            <person name="Qiu X."/>
        </authorList>
    </citation>
    <scope>NUCLEOTIDE SEQUENCE [LARGE SCALE GENOMIC DNA]</scope>
    <source>
        <strain evidence="9 10">QX-2</strain>
    </source>
</reference>
<evidence type="ECO:0000256" key="7">
    <source>
        <dbReference type="RuleBase" id="RU364083"/>
    </source>
</evidence>
<dbReference type="Gene3D" id="3.40.50.300">
    <property type="entry name" value="P-loop containing nucleotide triphosphate hydrolases"/>
    <property type="match status" value="1"/>
</dbReference>
<evidence type="ECO:0000256" key="1">
    <source>
        <dbReference type="ARBA" id="ARBA00022448"/>
    </source>
</evidence>
<dbReference type="PROSITE" id="PS50893">
    <property type="entry name" value="ABC_TRANSPORTER_2"/>
    <property type="match status" value="1"/>
</dbReference>
<dbReference type="InterPro" id="IPR027417">
    <property type="entry name" value="P-loop_NTPase"/>
</dbReference>
<evidence type="ECO:0000256" key="3">
    <source>
        <dbReference type="ARBA" id="ARBA00022741"/>
    </source>
</evidence>
<dbReference type="PANTHER" id="PTHR42781">
    <property type="entry name" value="SPERMIDINE/PUTRESCINE IMPORT ATP-BINDING PROTEIN POTA"/>
    <property type="match status" value="1"/>
</dbReference>
<dbReference type="SMART" id="SM00382">
    <property type="entry name" value="AAA"/>
    <property type="match status" value="1"/>
</dbReference>
<dbReference type="EMBL" id="JACCGK010000001">
    <property type="protein sequence ID" value="NYT71157.1"/>
    <property type="molecule type" value="Genomic_DNA"/>
</dbReference>
<evidence type="ECO:0000256" key="5">
    <source>
        <dbReference type="ARBA" id="ARBA00022967"/>
    </source>
</evidence>
<dbReference type="SUPFAM" id="SSF52540">
    <property type="entry name" value="P-loop containing nucleoside triphosphate hydrolases"/>
    <property type="match status" value="1"/>
</dbReference>
<dbReference type="AlphaFoldDB" id="A0A7Z0N496"/>
<comment type="similarity">
    <text evidence="7">Belongs to the ABC transporter superfamily. Spermidine/putrescine importer (TC 3.A.1.11.1) family.</text>
</comment>
<gene>
    <name evidence="7" type="primary">potA</name>
    <name evidence="9" type="ORF">HZU72_01775</name>
</gene>
<dbReference type="RefSeq" id="WP_180090023.1">
    <property type="nucleotide sequence ID" value="NZ_CAXAZJ010000001.1"/>
</dbReference>
<dbReference type="GO" id="GO:0005524">
    <property type="term" value="F:ATP binding"/>
    <property type="evidence" value="ECO:0007669"/>
    <property type="project" value="UniProtKB-KW"/>
</dbReference>
<dbReference type="GO" id="GO:0015417">
    <property type="term" value="F:ABC-type polyamine transporter activity"/>
    <property type="evidence" value="ECO:0007669"/>
    <property type="project" value="UniProtKB-EC"/>
</dbReference>
<protein>
    <recommendedName>
        <fullName evidence="7">Spermidine/putrescine import ATP-binding protein PotA</fullName>
        <ecNumber evidence="7">7.6.2.11</ecNumber>
    </recommendedName>
</protein>
<evidence type="ECO:0000259" key="8">
    <source>
        <dbReference type="PROSITE" id="PS50893"/>
    </source>
</evidence>
<dbReference type="FunFam" id="3.40.50.300:FF:000425">
    <property type="entry name" value="Probable ABC transporter, ATP-binding subunit"/>
    <property type="match status" value="1"/>
</dbReference>
<comment type="subunit">
    <text evidence="7">The complex is composed of two ATP-binding proteins (PotA), two transmembrane proteins (PotB and PotC) and a solute-binding protein (PotD).</text>
</comment>
<dbReference type="InterPro" id="IPR050093">
    <property type="entry name" value="ABC_SmlMolc_Importer"/>
</dbReference>
<dbReference type="GO" id="GO:0016887">
    <property type="term" value="F:ATP hydrolysis activity"/>
    <property type="evidence" value="ECO:0007669"/>
    <property type="project" value="InterPro"/>
</dbReference>
<dbReference type="InterPro" id="IPR017871">
    <property type="entry name" value="ABC_transporter-like_CS"/>
</dbReference>
<dbReference type="SUPFAM" id="SSF50331">
    <property type="entry name" value="MOP-like"/>
    <property type="match status" value="1"/>
</dbReference>
<organism evidence="9 10">
    <name type="scientific">Vreelandella sedimenti</name>
    <dbReference type="NCBI Taxonomy" id="2729618"/>
    <lineage>
        <taxon>Bacteria</taxon>
        <taxon>Pseudomonadati</taxon>
        <taxon>Pseudomonadota</taxon>
        <taxon>Gammaproteobacteria</taxon>
        <taxon>Oceanospirillales</taxon>
        <taxon>Halomonadaceae</taxon>
        <taxon>Vreelandella</taxon>
    </lineage>
</organism>
<feature type="domain" description="ABC transporter" evidence="8">
    <location>
        <begin position="24"/>
        <end position="254"/>
    </location>
</feature>
<dbReference type="InterPro" id="IPR005893">
    <property type="entry name" value="PotA-like"/>
</dbReference>
<keyword evidence="4 7" id="KW-0067">ATP-binding</keyword>
<dbReference type="Gene3D" id="2.40.50.100">
    <property type="match status" value="1"/>
</dbReference>
<dbReference type="Pfam" id="PF08402">
    <property type="entry name" value="TOBE_2"/>
    <property type="match status" value="1"/>
</dbReference>
<comment type="catalytic activity">
    <reaction evidence="7">
        <text>ATP + H2O + polyamine-[polyamine-binding protein]Side 1 = ADP + phosphate + polyamineSide 2 + [polyamine-binding protein]Side 1.</text>
        <dbReference type="EC" id="7.6.2.11"/>
    </reaction>
</comment>
<dbReference type="Pfam" id="PF00005">
    <property type="entry name" value="ABC_tran"/>
    <property type="match status" value="1"/>
</dbReference>
<evidence type="ECO:0000256" key="2">
    <source>
        <dbReference type="ARBA" id="ARBA00022475"/>
    </source>
</evidence>
<evidence type="ECO:0000313" key="9">
    <source>
        <dbReference type="EMBL" id="NYT71157.1"/>
    </source>
</evidence>
<sequence length="379" mass="41935">MNSLSQSPTHELISDTAQHGDVQINIQGIQKRFGSFLALDDIFIDVQRGEFLTLLGPSGSGKTTLLMILAGFSTPSAGRLTRAGQDLTQRPAEKRNFGMVFQGYALFPHMSVADNVAFPLRIRGVAAANRRQRVKHMLETVGLSEHAHKKPHTLSGGQQQRVALARALVFEPEMLLLDEPFSALDKNLRGQLQEEMKRIHQEMGTTFVFVTHDQSEALALSSRIAIFNKGRLAQLDTPERLYNRPHDRFVAEFLGRMNLLPLSHPKRSGQRVSGQFEGTLLTANNLRHIPHNNLMLGIRPEQLSIALSYKEAASNGGNCLMATLQERTYQGHSFDLTLSTPQGHVLTTSVTNSHPAARATPGTPLWLYWPVDAGIVIEA</sequence>
<keyword evidence="3 7" id="KW-0547">Nucleotide-binding</keyword>
<evidence type="ECO:0000256" key="4">
    <source>
        <dbReference type="ARBA" id="ARBA00022840"/>
    </source>
</evidence>
<keyword evidence="2 7" id="KW-1003">Cell membrane</keyword>
<accession>A0A7Z0N496</accession>
<dbReference type="PANTHER" id="PTHR42781:SF4">
    <property type="entry name" value="SPERMIDINE_PUTRESCINE IMPORT ATP-BINDING PROTEIN POTA"/>
    <property type="match status" value="1"/>
</dbReference>
<comment type="caution">
    <text evidence="9">The sequence shown here is derived from an EMBL/GenBank/DDBJ whole genome shotgun (WGS) entry which is preliminary data.</text>
</comment>
<dbReference type="GO" id="GO:0043190">
    <property type="term" value="C:ATP-binding cassette (ABC) transporter complex"/>
    <property type="evidence" value="ECO:0007669"/>
    <property type="project" value="InterPro"/>
</dbReference>
<dbReference type="InterPro" id="IPR003593">
    <property type="entry name" value="AAA+_ATPase"/>
</dbReference>
<keyword evidence="1 7" id="KW-0813">Transport</keyword>
<dbReference type="NCBIfam" id="TIGR01187">
    <property type="entry name" value="potA"/>
    <property type="match status" value="1"/>
</dbReference>